<dbReference type="GO" id="GO:0016020">
    <property type="term" value="C:membrane"/>
    <property type="evidence" value="ECO:0007669"/>
    <property type="project" value="UniProtKB-SubCell"/>
</dbReference>
<dbReference type="OrthoDB" id="5477114at2"/>
<name>A0A268F330_9BACL</name>
<evidence type="ECO:0000256" key="3">
    <source>
        <dbReference type="ARBA" id="ARBA00022801"/>
    </source>
</evidence>
<gene>
    <name evidence="8" type="ORF">CHH67_03460</name>
</gene>
<dbReference type="CDD" id="cd09912">
    <property type="entry name" value="DLP_2"/>
    <property type="match status" value="2"/>
</dbReference>
<dbReference type="Gene3D" id="3.40.50.300">
    <property type="entry name" value="P-loop containing nucleotide triphosphate hydrolases"/>
    <property type="match status" value="2"/>
</dbReference>
<comment type="subcellular location">
    <subcellularLocation>
        <location evidence="1">Membrane</location>
    </subcellularLocation>
</comment>
<evidence type="ECO:0000259" key="7">
    <source>
        <dbReference type="Pfam" id="PF00350"/>
    </source>
</evidence>
<dbReference type="Proteomes" id="UP000215596">
    <property type="component" value="Unassembled WGS sequence"/>
</dbReference>
<dbReference type="AlphaFoldDB" id="A0A268F330"/>
<keyword evidence="4" id="KW-0342">GTP-binding</keyword>
<evidence type="ECO:0000256" key="5">
    <source>
        <dbReference type="ARBA" id="ARBA00023136"/>
    </source>
</evidence>
<accession>A0A268F330</accession>
<evidence type="ECO:0000256" key="2">
    <source>
        <dbReference type="ARBA" id="ARBA00022741"/>
    </source>
</evidence>
<evidence type="ECO:0000256" key="6">
    <source>
        <dbReference type="SAM" id="MobiDB-lite"/>
    </source>
</evidence>
<feature type="region of interest" description="Disordered" evidence="6">
    <location>
        <begin position="551"/>
        <end position="582"/>
    </location>
</feature>
<keyword evidence="3" id="KW-0378">Hydrolase</keyword>
<dbReference type="InterPro" id="IPR027094">
    <property type="entry name" value="Mitofusin_fam"/>
</dbReference>
<feature type="domain" description="Dynamin N-terminal" evidence="7">
    <location>
        <begin position="635"/>
        <end position="859"/>
    </location>
</feature>
<evidence type="ECO:0000256" key="1">
    <source>
        <dbReference type="ARBA" id="ARBA00004370"/>
    </source>
</evidence>
<dbReference type="GO" id="GO:0005525">
    <property type="term" value="F:GTP binding"/>
    <property type="evidence" value="ECO:0007669"/>
    <property type="project" value="UniProtKB-KW"/>
</dbReference>
<dbReference type="PANTHER" id="PTHR10465:SF0">
    <property type="entry name" value="SARCALUMENIN"/>
    <property type="match status" value="1"/>
</dbReference>
<keyword evidence="5" id="KW-0472">Membrane</keyword>
<reference evidence="8 9" key="1">
    <citation type="submission" date="2017-07" db="EMBL/GenBank/DDBJ databases">
        <title>Isolation and whole genome analysis of endospore-forming bacteria from heroin.</title>
        <authorList>
            <person name="Kalinowski J."/>
            <person name="Ahrens B."/>
            <person name="Al-Dilaimi A."/>
            <person name="Winkler A."/>
            <person name="Wibberg D."/>
            <person name="Schleenbecker U."/>
            <person name="Ruckert C."/>
            <person name="Wolfel R."/>
            <person name="Grass G."/>
        </authorList>
    </citation>
    <scope>NUCLEOTIDE SEQUENCE [LARGE SCALE GENOMIC DNA]</scope>
    <source>
        <strain evidence="8 9">7537-G1</strain>
    </source>
</reference>
<evidence type="ECO:0000313" key="8">
    <source>
        <dbReference type="EMBL" id="PAD79785.1"/>
    </source>
</evidence>
<organism evidence="8 9">
    <name type="scientific">Paenibacillus campinasensis</name>
    <dbReference type="NCBI Taxonomy" id="66347"/>
    <lineage>
        <taxon>Bacteria</taxon>
        <taxon>Bacillati</taxon>
        <taxon>Bacillota</taxon>
        <taxon>Bacilli</taxon>
        <taxon>Bacillales</taxon>
        <taxon>Paenibacillaceae</taxon>
        <taxon>Paenibacillus</taxon>
    </lineage>
</organism>
<dbReference type="InterPro" id="IPR027417">
    <property type="entry name" value="P-loop_NTPase"/>
</dbReference>
<comment type="caution">
    <text evidence="8">The sequence shown here is derived from an EMBL/GenBank/DDBJ whole genome shotgun (WGS) entry which is preliminary data.</text>
</comment>
<dbReference type="GO" id="GO:0003924">
    <property type="term" value="F:GTPase activity"/>
    <property type="evidence" value="ECO:0007669"/>
    <property type="project" value="InterPro"/>
</dbReference>
<protein>
    <submittedName>
        <fullName evidence="8">Dynamin</fullName>
    </submittedName>
</protein>
<dbReference type="Pfam" id="PF00350">
    <property type="entry name" value="Dynamin_N"/>
    <property type="match status" value="2"/>
</dbReference>
<keyword evidence="2" id="KW-0547">Nucleotide-binding</keyword>
<dbReference type="SUPFAM" id="SSF52540">
    <property type="entry name" value="P-loop containing nucleoside triphosphate hydrolases"/>
    <property type="match status" value="2"/>
</dbReference>
<evidence type="ECO:0000313" key="9">
    <source>
        <dbReference type="Proteomes" id="UP000215596"/>
    </source>
</evidence>
<dbReference type="PANTHER" id="PTHR10465">
    <property type="entry name" value="TRANSMEMBRANE GTPASE FZO1"/>
    <property type="match status" value="1"/>
</dbReference>
<sequence>MDVKLITEYESGTSMSGLTKVREQFVKWGDEASAALADDLIRKGNAGELTLAFCGHFSAGKSSMINALCGKKVLPSGPVPTSANVVTIRHGEPRALIHRSSSPDAPPLLATPEELGAYCREGGEYAAIEVWDEVPLLGTHGVLMDTPGVDSTDDGHRMATHSALHMADIVFYVMDYNHVQSESNLMFAKSLSDWGKPLYLIVNQIDKHRDSELTLESYLNDVKKAFAQWKVTYKGLLCTSLKSADHPYNQWETLKGVISGLLKQREPLLAYSIARSVRHVGDQHLEALVRSQQEEKEALLAEMGGEEAAAALASRLDGLEEQKRVIGGLPDQVKAQLRQDADSIIANANVTPADVRELGAAFLDSRRSGFKVGFLFSAGKTEEERKRRLDAFLSRLQEQAEAQLDWHVRKLVRDVVSEHAQWTPDWESALDNELPAVTSEQLLRKANPDVMLSGEYVLNYCRELAEDIKASYRRAVSALADRLRAAMTDDAAVRLQELERQRAELLAQSAASARYAALQQAEAARAAELAQLLPPPPALTPGLLPEVREPAAAPAQQAAGGPGRAPAAPEGHGRTAPRAGAPGGAALLRRQRLEAAAAELRAAAERLAPHPALASAARDLTARADALAGGSFTLALFGAFSAGKSSFANALLGEAVLPVSPHPTTAAVNRIMAPTDAMPHGTAAVRMKTYEMWWEDLKYSFSVLGLEPPAESSWRQAAERLTPEGLHPAGLPHYGFLKAAAAGWEMMSSKLGTTENVQLDLYRSYVADETRSCFVDGIDLYYSCPLTEQGIVLVDTPGADSLHARHTGVTFNFIKNADAIVYVTYYNHAFSKADRQFLSQLGRVKDSFALDKMFFIVNAADLASTEEELEEVVKHVRGNLTRSGVGSPHIFPVSSMLALEGKRAGDEEQLGQSGFPAFETALGHFAVEELPGLSLRAGYDEMAVVRDRVLSWADMAAQDEHARAARIAGLKEAREQGLARLSVLAGQDLAKDMGRECSELLFHVRQRLEYALGRFFQESFHPSVLREEAGQLKSAFAACGRDLMRTLSLELDQELWATTLRLEKAGRTWVEQAAHEAVSDISGWAGCTLTLRREKDWAAPELQETELQLGEDWSTYWPYFKNPKAFFEGSGSQKLREALEPKVKEAIAAALKAREAQLLAHYEQQLAHSLQLQASQLKTQLDEAVDALVSSLQDGQSPEVWRQLAHELDMQLQRRPQRSDE</sequence>
<dbReference type="RefSeq" id="WP_095263582.1">
    <property type="nucleotide sequence ID" value="NZ_NPBY01000010.1"/>
</dbReference>
<dbReference type="InterPro" id="IPR045063">
    <property type="entry name" value="Dynamin_N"/>
</dbReference>
<proteinExistence type="predicted"/>
<dbReference type="EMBL" id="NPBY01000010">
    <property type="protein sequence ID" value="PAD79785.1"/>
    <property type="molecule type" value="Genomic_DNA"/>
</dbReference>
<evidence type="ECO:0000256" key="4">
    <source>
        <dbReference type="ARBA" id="ARBA00023134"/>
    </source>
</evidence>
<feature type="domain" description="Dynamin N-terminal" evidence="7">
    <location>
        <begin position="51"/>
        <end position="204"/>
    </location>
</feature>